<dbReference type="AlphaFoldDB" id="A0A4C1TZ64"/>
<proteinExistence type="predicted"/>
<gene>
    <name evidence="1" type="ORF">EVAR_12396_1</name>
</gene>
<reference evidence="1 2" key="1">
    <citation type="journal article" date="2019" name="Commun. Biol.">
        <title>The bagworm genome reveals a unique fibroin gene that provides high tensile strength.</title>
        <authorList>
            <person name="Kono N."/>
            <person name="Nakamura H."/>
            <person name="Ohtoshi R."/>
            <person name="Tomita M."/>
            <person name="Numata K."/>
            <person name="Arakawa K."/>
        </authorList>
    </citation>
    <scope>NUCLEOTIDE SEQUENCE [LARGE SCALE GENOMIC DNA]</scope>
</reference>
<name>A0A4C1TZ64_EUMVA</name>
<evidence type="ECO:0000313" key="1">
    <source>
        <dbReference type="EMBL" id="GBP19355.1"/>
    </source>
</evidence>
<keyword evidence="2" id="KW-1185">Reference proteome</keyword>
<protein>
    <submittedName>
        <fullName evidence="1">Uncharacterized protein</fullName>
    </submittedName>
</protein>
<comment type="caution">
    <text evidence="1">The sequence shown here is derived from an EMBL/GenBank/DDBJ whole genome shotgun (WGS) entry which is preliminary data.</text>
</comment>
<evidence type="ECO:0000313" key="2">
    <source>
        <dbReference type="Proteomes" id="UP000299102"/>
    </source>
</evidence>
<dbReference type="EMBL" id="BGZK01000107">
    <property type="protein sequence ID" value="GBP19355.1"/>
    <property type="molecule type" value="Genomic_DNA"/>
</dbReference>
<organism evidence="1 2">
    <name type="scientific">Eumeta variegata</name>
    <name type="common">Bagworm moth</name>
    <name type="synonym">Eumeta japonica</name>
    <dbReference type="NCBI Taxonomy" id="151549"/>
    <lineage>
        <taxon>Eukaryota</taxon>
        <taxon>Metazoa</taxon>
        <taxon>Ecdysozoa</taxon>
        <taxon>Arthropoda</taxon>
        <taxon>Hexapoda</taxon>
        <taxon>Insecta</taxon>
        <taxon>Pterygota</taxon>
        <taxon>Neoptera</taxon>
        <taxon>Endopterygota</taxon>
        <taxon>Lepidoptera</taxon>
        <taxon>Glossata</taxon>
        <taxon>Ditrysia</taxon>
        <taxon>Tineoidea</taxon>
        <taxon>Psychidae</taxon>
        <taxon>Oiketicinae</taxon>
        <taxon>Eumeta</taxon>
    </lineage>
</organism>
<accession>A0A4C1TZ64</accession>
<sequence>MATTMRRSHAAVRRTPAPVSSECAARAPVHARLATRRAALRVRHIYTLASARGFARVDFEQIPLSYVSTVYNLNLNPDLDTDLSHF</sequence>
<dbReference type="Proteomes" id="UP000299102">
    <property type="component" value="Unassembled WGS sequence"/>
</dbReference>